<dbReference type="GO" id="GO:0009982">
    <property type="term" value="F:pseudouridine synthase activity"/>
    <property type="evidence" value="ECO:0007669"/>
    <property type="project" value="InterPro"/>
</dbReference>
<dbReference type="PANTHER" id="PTHR21600">
    <property type="entry name" value="MITOCHONDRIAL RNA PSEUDOURIDINE SYNTHASE"/>
    <property type="match status" value="1"/>
</dbReference>
<dbReference type="HOGENOM" id="CLU_016902_6_0_6"/>
<feature type="domain" description="Pseudouridine synthase RsuA/RluA-like" evidence="2">
    <location>
        <begin position="12"/>
        <end position="156"/>
    </location>
</feature>
<dbReference type="KEGG" id="ttu:TERTU_1920"/>
<evidence type="ECO:0000313" key="3">
    <source>
        <dbReference type="EMBL" id="ACR10790.1"/>
    </source>
</evidence>
<dbReference type="Gene3D" id="3.30.2350.10">
    <property type="entry name" value="Pseudouridine synthase"/>
    <property type="match status" value="1"/>
</dbReference>
<dbReference type="GO" id="GO:0003723">
    <property type="term" value="F:RNA binding"/>
    <property type="evidence" value="ECO:0007669"/>
    <property type="project" value="InterPro"/>
</dbReference>
<dbReference type="InterPro" id="IPR006224">
    <property type="entry name" value="PsdUridine_synth_RluA-like_CS"/>
</dbReference>
<evidence type="ECO:0000256" key="1">
    <source>
        <dbReference type="ARBA" id="ARBA00010876"/>
    </source>
</evidence>
<dbReference type="EMBL" id="CP001614">
    <property type="protein sequence ID" value="ACR10790.1"/>
    <property type="molecule type" value="Genomic_DNA"/>
</dbReference>
<dbReference type="InterPro" id="IPR020103">
    <property type="entry name" value="PsdUridine_synth_cat_dom_sf"/>
</dbReference>
<dbReference type="PROSITE" id="PS01129">
    <property type="entry name" value="PSI_RLU"/>
    <property type="match status" value="1"/>
</dbReference>
<evidence type="ECO:0000313" key="4">
    <source>
        <dbReference type="Proteomes" id="UP000009080"/>
    </source>
</evidence>
<dbReference type="SUPFAM" id="SSF55120">
    <property type="entry name" value="Pseudouridine synthase"/>
    <property type="match status" value="1"/>
</dbReference>
<dbReference type="CDD" id="cd02869">
    <property type="entry name" value="PseudoU_synth_RluA_like"/>
    <property type="match status" value="1"/>
</dbReference>
<comment type="similarity">
    <text evidence="1">Belongs to the pseudouridine synthase RluA family.</text>
</comment>
<proteinExistence type="inferred from homology"/>
<organism evidence="3 4">
    <name type="scientific">Teredinibacter turnerae (strain ATCC 39867 / T7901)</name>
    <dbReference type="NCBI Taxonomy" id="377629"/>
    <lineage>
        <taxon>Bacteria</taxon>
        <taxon>Pseudomonadati</taxon>
        <taxon>Pseudomonadota</taxon>
        <taxon>Gammaproteobacteria</taxon>
        <taxon>Cellvibrionales</taxon>
        <taxon>Cellvibrionaceae</taxon>
        <taxon>Teredinibacter</taxon>
    </lineage>
</organism>
<dbReference type="InterPro" id="IPR006145">
    <property type="entry name" value="PsdUridine_synth_RsuA/RluA"/>
</dbReference>
<dbReference type="InterPro" id="IPR050188">
    <property type="entry name" value="RluA_PseudoU_synthase"/>
</dbReference>
<dbReference type="RefSeq" id="WP_015816902.1">
    <property type="nucleotide sequence ID" value="NC_012997.1"/>
</dbReference>
<dbReference type="eggNOG" id="COG0564">
    <property type="taxonomic scope" value="Bacteria"/>
</dbReference>
<reference evidence="3 4" key="1">
    <citation type="journal article" date="2009" name="PLoS ONE">
        <title>The complete genome of Teredinibacter turnerae T7901: an intracellular endosymbiont of marine wood-boring bivalves (shipworms).</title>
        <authorList>
            <person name="Yang J.C."/>
            <person name="Madupu R."/>
            <person name="Durkin A.S."/>
            <person name="Ekborg N.A."/>
            <person name="Pedamallu C.S."/>
            <person name="Hostetler J.B."/>
            <person name="Radune D."/>
            <person name="Toms B.S."/>
            <person name="Henrissat B."/>
            <person name="Coutinho P.M."/>
            <person name="Schwarz S."/>
            <person name="Field L."/>
            <person name="Trindade-Silva A.E."/>
            <person name="Soares C.A.G."/>
            <person name="Elshahawi S."/>
            <person name="Hanora A."/>
            <person name="Schmidt E.W."/>
            <person name="Haygood M.G."/>
            <person name="Posfai J."/>
            <person name="Benner J."/>
            <person name="Madinger C."/>
            <person name="Nove J."/>
            <person name="Anton B."/>
            <person name="Chaudhary K."/>
            <person name="Foster J."/>
            <person name="Holman A."/>
            <person name="Kumar S."/>
            <person name="Lessard P.A."/>
            <person name="Luyten Y.A."/>
            <person name="Slatko B."/>
            <person name="Wood N."/>
            <person name="Wu B."/>
            <person name="Teplitski M."/>
            <person name="Mougous J.D."/>
            <person name="Ward N."/>
            <person name="Eisen J.A."/>
            <person name="Badger J.H."/>
            <person name="Distel D.L."/>
        </authorList>
    </citation>
    <scope>NUCLEOTIDE SEQUENCE [LARGE SCALE GENOMIC DNA]</scope>
    <source>
        <strain evidence="4">ATCC 39867 / T7901</strain>
    </source>
</reference>
<dbReference type="STRING" id="377629.TERTU_1920"/>
<dbReference type="PANTHER" id="PTHR21600:SF87">
    <property type="entry name" value="RNA PSEUDOURIDYLATE SYNTHASE DOMAIN-CONTAINING PROTEIN 1"/>
    <property type="match status" value="1"/>
</dbReference>
<gene>
    <name evidence="3" type="ordered locus">TERTU_1920</name>
</gene>
<evidence type="ECO:0000259" key="2">
    <source>
        <dbReference type="Pfam" id="PF00849"/>
    </source>
</evidence>
<dbReference type="AlphaFoldDB" id="C5BI24"/>
<dbReference type="Proteomes" id="UP000009080">
    <property type="component" value="Chromosome"/>
</dbReference>
<protein>
    <submittedName>
        <fullName evidence="3">Pseudouridine synthase, Rlu family</fullName>
    </submittedName>
</protein>
<dbReference type="OrthoDB" id="9807829at2"/>
<accession>C5BI24</accession>
<dbReference type="GO" id="GO:0140098">
    <property type="term" value="F:catalytic activity, acting on RNA"/>
    <property type="evidence" value="ECO:0007669"/>
    <property type="project" value="UniProtKB-ARBA"/>
</dbReference>
<keyword evidence="4" id="KW-1185">Reference proteome</keyword>
<dbReference type="Pfam" id="PF00849">
    <property type="entry name" value="PseudoU_synth_2"/>
    <property type="match status" value="1"/>
</dbReference>
<name>C5BI24_TERTT</name>
<sequence>MIYSIVDEQPGFLLIHKYPGAVVHGTADSGEITLTQSLRHDFSCKSLFPCHRLDRTTSGLLVVAKGEAANKYFSTLFEKRAIDKCYLALSAKKPAKKQGAVRGDMVKARNGSWMLTRSLNAPAHTQFFSKGGVEGKRLFVLRPITGKTHQLRVAMKSLGAPILGDERYGGGDADRCYLHAFALQFSVDGNEYSYVCPPEHGDLFCSQNFKSALDDLQSPFELPWPAAKNGQ</sequence>
<dbReference type="GO" id="GO:0000455">
    <property type="term" value="P:enzyme-directed rRNA pseudouridine synthesis"/>
    <property type="evidence" value="ECO:0007669"/>
    <property type="project" value="TreeGrafter"/>
</dbReference>